<sequence length="458" mass="51500">MAKRRDFIKKSAIGAAGIAIGGMGFSAKSYASIIGANDRITMAVIGIRGRGTSHIEAWCKLKDSHNIRLKTLCDVDEQFWGPRAQLVVDNGGEKPITEWDMHKVLADPDIDAVSFATPNHWHALGTVLACQAGKHVYVEKPASHNVWEGRKMIEAARKYNRRVQVGFQNRSKARVMEAIQFLHDGGIGKVYMARGLCIKPRNSFGITKDSAPPSSLHYDRWLGPATWRPYNEKKGHYNWHWFWDTGNGDTGNQGPHQFDIARWGLNKNEHPVSIYSTGGFYGVDPEECAQETPNTQNSIFKYKDGTMLEFETRGRYSNEESSLGIRIGNIFYGTEGWLEIDGGKWKAYREREKEPFAGSKTKAESNKDISLTGPSNTAHFSNFIDAIRSGKNEDLHCDINEGFFSTVLPLTANISYRLQRELKFMGANMDREIVVNDDEANALLTRSYRPPYVIPDVV</sequence>
<evidence type="ECO:0000259" key="2">
    <source>
        <dbReference type="Pfam" id="PF19051"/>
    </source>
</evidence>
<dbReference type="InterPro" id="IPR006311">
    <property type="entry name" value="TAT_signal"/>
</dbReference>
<dbReference type="Proteomes" id="UP000428260">
    <property type="component" value="Chromosome"/>
</dbReference>
<accession>A0A6I6K330</accession>
<feature type="domain" description="Gfo/Idh/MocA-like oxidoreductase N-terminal" evidence="1">
    <location>
        <begin position="41"/>
        <end position="167"/>
    </location>
</feature>
<dbReference type="NCBIfam" id="TIGR01409">
    <property type="entry name" value="TAT_signal_seq"/>
    <property type="match status" value="1"/>
</dbReference>
<feature type="domain" description="Gfo/Idh/MocA-like oxidoreductase bacterial type C-terminal" evidence="2">
    <location>
        <begin position="212"/>
        <end position="311"/>
    </location>
</feature>
<dbReference type="SUPFAM" id="SSF51735">
    <property type="entry name" value="NAD(P)-binding Rossmann-fold domains"/>
    <property type="match status" value="1"/>
</dbReference>
<dbReference type="InterPro" id="IPR043906">
    <property type="entry name" value="Gfo/Idh/MocA_OxRdtase_bact_C"/>
</dbReference>
<evidence type="ECO:0000259" key="1">
    <source>
        <dbReference type="Pfam" id="PF01408"/>
    </source>
</evidence>
<dbReference type="PANTHER" id="PTHR43818:SF5">
    <property type="entry name" value="OXIDOREDUCTASE FAMILY PROTEIN"/>
    <property type="match status" value="1"/>
</dbReference>
<dbReference type="AlphaFoldDB" id="A0A6I6K330"/>
<organism evidence="3 4">
    <name type="scientific">Maribellus comscasis</name>
    <dbReference type="NCBI Taxonomy" id="2681766"/>
    <lineage>
        <taxon>Bacteria</taxon>
        <taxon>Pseudomonadati</taxon>
        <taxon>Bacteroidota</taxon>
        <taxon>Bacteroidia</taxon>
        <taxon>Marinilabiliales</taxon>
        <taxon>Prolixibacteraceae</taxon>
        <taxon>Maribellus</taxon>
    </lineage>
</organism>
<dbReference type="Pfam" id="PF01408">
    <property type="entry name" value="GFO_IDH_MocA"/>
    <property type="match status" value="1"/>
</dbReference>
<keyword evidence="4" id="KW-1185">Reference proteome</keyword>
<evidence type="ECO:0000313" key="3">
    <source>
        <dbReference type="EMBL" id="QGY46947.1"/>
    </source>
</evidence>
<dbReference type="PROSITE" id="PS51318">
    <property type="entry name" value="TAT"/>
    <property type="match status" value="1"/>
</dbReference>
<dbReference type="EMBL" id="CP046401">
    <property type="protein sequence ID" value="QGY46947.1"/>
    <property type="molecule type" value="Genomic_DNA"/>
</dbReference>
<dbReference type="GO" id="GO:0000166">
    <property type="term" value="F:nucleotide binding"/>
    <property type="evidence" value="ECO:0007669"/>
    <property type="project" value="InterPro"/>
</dbReference>
<dbReference type="InterPro" id="IPR036291">
    <property type="entry name" value="NAD(P)-bd_dom_sf"/>
</dbReference>
<dbReference type="Gene3D" id="3.30.360.10">
    <property type="entry name" value="Dihydrodipicolinate Reductase, domain 2"/>
    <property type="match status" value="1"/>
</dbReference>
<dbReference type="Pfam" id="PF19051">
    <property type="entry name" value="GFO_IDH_MocA_C2"/>
    <property type="match status" value="1"/>
</dbReference>
<dbReference type="KEGG" id="mcos:GM418_25785"/>
<dbReference type="InterPro" id="IPR050463">
    <property type="entry name" value="Gfo/Idh/MocA_oxidrdct_glycsds"/>
</dbReference>
<dbReference type="PANTHER" id="PTHR43818">
    <property type="entry name" value="BCDNA.GH03377"/>
    <property type="match status" value="1"/>
</dbReference>
<gene>
    <name evidence="3" type="ORF">GM418_25785</name>
</gene>
<name>A0A6I6K330_9BACT</name>
<proteinExistence type="predicted"/>
<dbReference type="InterPro" id="IPR000683">
    <property type="entry name" value="Gfo/Idh/MocA-like_OxRdtase_N"/>
</dbReference>
<dbReference type="Gene3D" id="3.40.50.720">
    <property type="entry name" value="NAD(P)-binding Rossmann-like Domain"/>
    <property type="match status" value="1"/>
</dbReference>
<dbReference type="InterPro" id="IPR019546">
    <property type="entry name" value="TAT_signal_bac_arc"/>
</dbReference>
<dbReference type="SUPFAM" id="SSF55347">
    <property type="entry name" value="Glyceraldehyde-3-phosphate dehydrogenase-like, C-terminal domain"/>
    <property type="match status" value="1"/>
</dbReference>
<evidence type="ECO:0000313" key="4">
    <source>
        <dbReference type="Proteomes" id="UP000428260"/>
    </source>
</evidence>
<dbReference type="RefSeq" id="WP_158870332.1">
    <property type="nucleotide sequence ID" value="NZ_CP046401.1"/>
</dbReference>
<protein>
    <submittedName>
        <fullName evidence="3">Twin-arginine translocation signal domain-containing protein</fullName>
    </submittedName>
</protein>
<reference evidence="3 4" key="1">
    <citation type="submission" date="2019-11" db="EMBL/GenBank/DDBJ databases">
        <authorList>
            <person name="Zheng R.K."/>
            <person name="Sun C.M."/>
        </authorList>
    </citation>
    <scope>NUCLEOTIDE SEQUENCE [LARGE SCALE GENOMIC DNA]</scope>
    <source>
        <strain evidence="3 4">WC007</strain>
    </source>
</reference>